<reference evidence="5 6" key="1">
    <citation type="submission" date="2014-04" db="EMBL/GenBank/DDBJ databases">
        <authorList>
            <consortium name="DOE Joint Genome Institute"/>
            <person name="Kuo A."/>
            <person name="Girlanda M."/>
            <person name="Perotto S."/>
            <person name="Kohler A."/>
            <person name="Nagy L.G."/>
            <person name="Floudas D."/>
            <person name="Copeland A."/>
            <person name="Barry K.W."/>
            <person name="Cichocki N."/>
            <person name="Veneault-Fourrey C."/>
            <person name="LaButti K."/>
            <person name="Lindquist E.A."/>
            <person name="Lipzen A."/>
            <person name="Lundell T."/>
            <person name="Morin E."/>
            <person name="Murat C."/>
            <person name="Sun H."/>
            <person name="Tunlid A."/>
            <person name="Henrissat B."/>
            <person name="Grigoriev I.V."/>
            <person name="Hibbett D.S."/>
            <person name="Martin F."/>
            <person name="Nordberg H.P."/>
            <person name="Cantor M.N."/>
            <person name="Hua S.X."/>
        </authorList>
    </citation>
    <scope>NUCLEOTIDE SEQUENCE [LARGE SCALE GENOMIC DNA]</scope>
    <source>
        <strain evidence="5 6">MUT 4182</strain>
    </source>
</reference>
<evidence type="ECO:0000256" key="3">
    <source>
        <dbReference type="ARBA" id="ARBA00022840"/>
    </source>
</evidence>
<accession>A0A0C3Q0D5</accession>
<organism evidence="5 6">
    <name type="scientific">Tulasnella calospora MUT 4182</name>
    <dbReference type="NCBI Taxonomy" id="1051891"/>
    <lineage>
        <taxon>Eukaryota</taxon>
        <taxon>Fungi</taxon>
        <taxon>Dikarya</taxon>
        <taxon>Basidiomycota</taxon>
        <taxon>Agaricomycotina</taxon>
        <taxon>Agaricomycetes</taxon>
        <taxon>Cantharellales</taxon>
        <taxon>Tulasnellaceae</taxon>
        <taxon>Tulasnella</taxon>
    </lineage>
</organism>
<keyword evidence="6" id="KW-1185">Reference proteome</keyword>
<dbReference type="FunFam" id="3.30.420.40:FF:000028">
    <property type="entry name" value="heat shock 70 kDa protein-like"/>
    <property type="match status" value="1"/>
</dbReference>
<proteinExistence type="inferred from homology"/>
<evidence type="ECO:0000256" key="4">
    <source>
        <dbReference type="SAM" id="MobiDB-lite"/>
    </source>
</evidence>
<reference evidence="6" key="2">
    <citation type="submission" date="2015-01" db="EMBL/GenBank/DDBJ databases">
        <title>Evolutionary Origins and Diversification of the Mycorrhizal Mutualists.</title>
        <authorList>
            <consortium name="DOE Joint Genome Institute"/>
            <consortium name="Mycorrhizal Genomics Consortium"/>
            <person name="Kohler A."/>
            <person name="Kuo A."/>
            <person name="Nagy L.G."/>
            <person name="Floudas D."/>
            <person name="Copeland A."/>
            <person name="Barry K.W."/>
            <person name="Cichocki N."/>
            <person name="Veneault-Fourrey C."/>
            <person name="LaButti K."/>
            <person name="Lindquist E.A."/>
            <person name="Lipzen A."/>
            <person name="Lundell T."/>
            <person name="Morin E."/>
            <person name="Murat C."/>
            <person name="Riley R."/>
            <person name="Ohm R."/>
            <person name="Sun H."/>
            <person name="Tunlid A."/>
            <person name="Henrissat B."/>
            <person name="Grigoriev I.V."/>
            <person name="Hibbett D.S."/>
            <person name="Martin F."/>
        </authorList>
    </citation>
    <scope>NUCLEOTIDE SEQUENCE [LARGE SCALE GENOMIC DNA]</scope>
    <source>
        <strain evidence="6">MUT 4182</strain>
    </source>
</reference>
<protein>
    <recommendedName>
        <fullName evidence="7">Heat shock protein 70</fullName>
    </recommendedName>
</protein>
<feature type="non-terminal residue" evidence="5">
    <location>
        <position position="1"/>
    </location>
</feature>
<dbReference type="SUPFAM" id="SSF53067">
    <property type="entry name" value="Actin-like ATPase domain"/>
    <property type="match status" value="1"/>
</dbReference>
<dbReference type="InterPro" id="IPR013126">
    <property type="entry name" value="Hsp_70_fam"/>
</dbReference>
<evidence type="ECO:0000256" key="1">
    <source>
        <dbReference type="ARBA" id="ARBA00007381"/>
    </source>
</evidence>
<feature type="region of interest" description="Disordered" evidence="4">
    <location>
        <begin position="34"/>
        <end position="58"/>
    </location>
</feature>
<dbReference type="GO" id="GO:0140662">
    <property type="term" value="F:ATP-dependent protein folding chaperone"/>
    <property type="evidence" value="ECO:0007669"/>
    <property type="project" value="InterPro"/>
</dbReference>
<dbReference type="Gene3D" id="3.30.420.40">
    <property type="match status" value="1"/>
</dbReference>
<dbReference type="InterPro" id="IPR043129">
    <property type="entry name" value="ATPase_NBD"/>
</dbReference>
<evidence type="ECO:0000256" key="2">
    <source>
        <dbReference type="ARBA" id="ARBA00022741"/>
    </source>
</evidence>
<dbReference type="Pfam" id="PF00012">
    <property type="entry name" value="HSP70"/>
    <property type="match status" value="1"/>
</dbReference>
<feature type="region of interest" description="Disordered" evidence="4">
    <location>
        <begin position="134"/>
        <end position="158"/>
    </location>
</feature>
<dbReference type="OrthoDB" id="3261845at2759"/>
<dbReference type="PANTHER" id="PTHR19375">
    <property type="entry name" value="HEAT SHOCK PROTEIN 70KDA"/>
    <property type="match status" value="1"/>
</dbReference>
<keyword evidence="3" id="KW-0067">ATP-binding</keyword>
<evidence type="ECO:0008006" key="7">
    <source>
        <dbReference type="Google" id="ProtNLM"/>
    </source>
</evidence>
<dbReference type="STRING" id="1051891.A0A0C3Q0D5"/>
<keyword evidence="2" id="KW-0547">Nucleotide-binding</keyword>
<dbReference type="GO" id="GO:0005524">
    <property type="term" value="F:ATP binding"/>
    <property type="evidence" value="ECO:0007669"/>
    <property type="project" value="UniProtKB-KW"/>
</dbReference>
<dbReference type="EMBL" id="KN824172">
    <property type="protein sequence ID" value="KIO15359.1"/>
    <property type="molecule type" value="Genomic_DNA"/>
</dbReference>
<evidence type="ECO:0000313" key="6">
    <source>
        <dbReference type="Proteomes" id="UP000054248"/>
    </source>
</evidence>
<dbReference type="HOGENOM" id="CLU_1492610_0_0_1"/>
<comment type="similarity">
    <text evidence="1">Belongs to the heat shock protein 70 family.</text>
</comment>
<dbReference type="Proteomes" id="UP000054248">
    <property type="component" value="Unassembled WGS sequence"/>
</dbReference>
<gene>
    <name evidence="5" type="ORF">M407DRAFT_35085</name>
</gene>
<evidence type="ECO:0000313" key="5">
    <source>
        <dbReference type="EMBL" id="KIO15359.1"/>
    </source>
</evidence>
<sequence>PFTQNEQARLLARFQIKHDSLPSPSQLYHAVHDADDEIDGPGSGSNDFHHTTPRRSSAIPRLTRTGRPVIEVTQLIPEAISAMVLGKMKQTAEIYLGEKVNNAVVTVPAYFNDAQGTLAGLTILRTTAPSPTVSKIRTPVAPTSSSAHHRLQHPPGPSLAYIRSKSRSTTRRHVWCCIDIR</sequence>
<name>A0A0C3Q0D5_9AGAM</name>
<dbReference type="AlphaFoldDB" id="A0A0C3Q0D5"/>
<feature type="compositionally biased region" description="Polar residues" evidence="4">
    <location>
        <begin position="134"/>
        <end position="146"/>
    </location>
</feature>